<keyword evidence="8" id="KW-0862">Zinc</keyword>
<evidence type="ECO:0000256" key="9">
    <source>
        <dbReference type="PROSITE-ProRule" id="PRU00175"/>
    </source>
</evidence>
<evidence type="ECO:0000256" key="11">
    <source>
        <dbReference type="SAM" id="Phobius"/>
    </source>
</evidence>
<accession>A0ABM0T793</accession>
<dbReference type="EC" id="2.3.2.27" evidence="3"/>
<evidence type="ECO:0000256" key="1">
    <source>
        <dbReference type="ARBA" id="ARBA00000900"/>
    </source>
</evidence>
<gene>
    <name evidence="14" type="primary">LOC104707308</name>
</gene>
<dbReference type="CDD" id="cd16461">
    <property type="entry name" value="RING-H2_EL5-like"/>
    <property type="match status" value="1"/>
</dbReference>
<keyword evidence="5" id="KW-0479">Metal-binding</keyword>
<keyword evidence="13" id="KW-1185">Reference proteome</keyword>
<organism evidence="13 14">
    <name type="scientific">Camelina sativa</name>
    <name type="common">False flax</name>
    <name type="synonym">Myagrum sativum</name>
    <dbReference type="NCBI Taxonomy" id="90675"/>
    <lineage>
        <taxon>Eukaryota</taxon>
        <taxon>Viridiplantae</taxon>
        <taxon>Streptophyta</taxon>
        <taxon>Embryophyta</taxon>
        <taxon>Tracheophyta</taxon>
        <taxon>Spermatophyta</taxon>
        <taxon>Magnoliopsida</taxon>
        <taxon>eudicotyledons</taxon>
        <taxon>Gunneridae</taxon>
        <taxon>Pentapetalae</taxon>
        <taxon>rosids</taxon>
        <taxon>malvids</taxon>
        <taxon>Brassicales</taxon>
        <taxon>Brassicaceae</taxon>
        <taxon>Camelineae</taxon>
        <taxon>Camelina</taxon>
    </lineage>
</organism>
<comment type="pathway">
    <text evidence="2">Protein modification; protein ubiquitination.</text>
</comment>
<dbReference type="SUPFAM" id="SSF57850">
    <property type="entry name" value="RING/U-box"/>
    <property type="match status" value="1"/>
</dbReference>
<dbReference type="PANTHER" id="PTHR46913:SF23">
    <property type="entry name" value="E3 UBIQUITIN-PROTEIN LIGASE RHA4A-RELATED"/>
    <property type="match status" value="1"/>
</dbReference>
<evidence type="ECO:0000256" key="3">
    <source>
        <dbReference type="ARBA" id="ARBA00012483"/>
    </source>
</evidence>
<dbReference type="RefSeq" id="XP_010421936.1">
    <property type="nucleotide sequence ID" value="XM_010423634.1"/>
</dbReference>
<feature type="compositionally biased region" description="Polar residues" evidence="10">
    <location>
        <begin position="174"/>
        <end position="196"/>
    </location>
</feature>
<feature type="domain" description="RING-type" evidence="12">
    <location>
        <begin position="111"/>
        <end position="153"/>
    </location>
</feature>
<dbReference type="SMART" id="SM00184">
    <property type="entry name" value="RING"/>
    <property type="match status" value="1"/>
</dbReference>
<sequence>MSYSDPNPNPIPGTYIPSNSNGAEKMKTYQAFIFSIPICFTFIVLFVLYFVYLRRNSAASVDWSSLGMRGRAFVPPNNNLSTAESGLSKDVREMLPVVIYKESFSVKDSQCSVCLGDYQANEKLQQMPSCGHTFHMECIDIWLTSHTTCPLCRLSLIQKPSLDRSPQGPEVVSSMENSNEGGASAQPESHSSTTGAIIQINDGQEGRNGDNQEVISKETEENERNSVGTTSDGCWNRRLG</sequence>
<proteinExistence type="predicted"/>
<dbReference type="Proteomes" id="UP000694864">
    <property type="component" value="Chromosome 8"/>
</dbReference>
<dbReference type="InterPro" id="IPR044600">
    <property type="entry name" value="ATL1/ATL16-like"/>
</dbReference>
<keyword evidence="11" id="KW-0472">Membrane</keyword>
<evidence type="ECO:0000256" key="8">
    <source>
        <dbReference type="ARBA" id="ARBA00022833"/>
    </source>
</evidence>
<keyword evidence="11" id="KW-0812">Transmembrane</keyword>
<name>A0ABM0T793_CAMSA</name>
<evidence type="ECO:0000256" key="10">
    <source>
        <dbReference type="SAM" id="MobiDB-lite"/>
    </source>
</evidence>
<dbReference type="Pfam" id="PF13639">
    <property type="entry name" value="zf-RING_2"/>
    <property type="match status" value="1"/>
</dbReference>
<evidence type="ECO:0000313" key="14">
    <source>
        <dbReference type="RefSeq" id="XP_010421936.1"/>
    </source>
</evidence>
<keyword evidence="7" id="KW-0833">Ubl conjugation pathway</keyword>
<feature type="transmembrane region" description="Helical" evidence="11">
    <location>
        <begin position="29"/>
        <end position="52"/>
    </location>
</feature>
<dbReference type="InterPro" id="IPR001841">
    <property type="entry name" value="Znf_RING"/>
</dbReference>
<dbReference type="InterPro" id="IPR013083">
    <property type="entry name" value="Znf_RING/FYVE/PHD"/>
</dbReference>
<feature type="region of interest" description="Disordered" evidence="10">
    <location>
        <begin position="161"/>
        <end position="240"/>
    </location>
</feature>
<protein>
    <recommendedName>
        <fullName evidence="3">RING-type E3 ubiquitin transferase</fullName>
        <ecNumber evidence="3">2.3.2.27</ecNumber>
    </recommendedName>
</protein>
<comment type="catalytic activity">
    <reaction evidence="1">
        <text>S-ubiquitinyl-[E2 ubiquitin-conjugating enzyme]-L-cysteine + [acceptor protein]-L-lysine = [E2 ubiquitin-conjugating enzyme]-L-cysteine + N(6)-ubiquitinyl-[acceptor protein]-L-lysine.</text>
        <dbReference type="EC" id="2.3.2.27"/>
    </reaction>
</comment>
<dbReference type="GeneID" id="104707308"/>
<keyword evidence="4" id="KW-0808">Transferase</keyword>
<keyword evidence="6 9" id="KW-0863">Zinc-finger</keyword>
<evidence type="ECO:0000313" key="13">
    <source>
        <dbReference type="Proteomes" id="UP000694864"/>
    </source>
</evidence>
<evidence type="ECO:0000256" key="4">
    <source>
        <dbReference type="ARBA" id="ARBA00022679"/>
    </source>
</evidence>
<evidence type="ECO:0000256" key="2">
    <source>
        <dbReference type="ARBA" id="ARBA00004906"/>
    </source>
</evidence>
<dbReference type="PROSITE" id="PS50089">
    <property type="entry name" value="ZF_RING_2"/>
    <property type="match status" value="1"/>
</dbReference>
<dbReference type="PANTHER" id="PTHR46913">
    <property type="entry name" value="RING-H2 FINGER PROTEIN ATL16"/>
    <property type="match status" value="1"/>
</dbReference>
<evidence type="ECO:0000256" key="6">
    <source>
        <dbReference type="ARBA" id="ARBA00022771"/>
    </source>
</evidence>
<evidence type="ECO:0000256" key="7">
    <source>
        <dbReference type="ARBA" id="ARBA00022786"/>
    </source>
</evidence>
<reference evidence="13" key="1">
    <citation type="journal article" date="2014" name="Nat. Commun.">
        <title>The emerging biofuel crop Camelina sativa retains a highly undifferentiated hexaploid genome structure.</title>
        <authorList>
            <person name="Kagale S."/>
            <person name="Koh C."/>
            <person name="Nixon J."/>
            <person name="Bollina V."/>
            <person name="Clarke W.E."/>
            <person name="Tuteja R."/>
            <person name="Spillane C."/>
            <person name="Robinson S.J."/>
            <person name="Links M.G."/>
            <person name="Clarke C."/>
            <person name="Higgins E.E."/>
            <person name="Huebert T."/>
            <person name="Sharpe A.G."/>
            <person name="Parkin I.A."/>
        </authorList>
    </citation>
    <scope>NUCLEOTIDE SEQUENCE [LARGE SCALE GENOMIC DNA]</scope>
    <source>
        <strain evidence="13">cv. DH55</strain>
    </source>
</reference>
<evidence type="ECO:0000259" key="12">
    <source>
        <dbReference type="PROSITE" id="PS50089"/>
    </source>
</evidence>
<dbReference type="Gene3D" id="3.30.40.10">
    <property type="entry name" value="Zinc/RING finger domain, C3HC4 (zinc finger)"/>
    <property type="match status" value="1"/>
</dbReference>
<evidence type="ECO:0000256" key="5">
    <source>
        <dbReference type="ARBA" id="ARBA00022723"/>
    </source>
</evidence>
<reference evidence="14" key="2">
    <citation type="submission" date="2025-08" db="UniProtKB">
        <authorList>
            <consortium name="RefSeq"/>
        </authorList>
    </citation>
    <scope>IDENTIFICATION</scope>
    <source>
        <tissue evidence="14">Leaf</tissue>
    </source>
</reference>
<keyword evidence="11" id="KW-1133">Transmembrane helix</keyword>
<feature type="compositionally biased region" description="Basic and acidic residues" evidence="10">
    <location>
        <begin position="204"/>
        <end position="224"/>
    </location>
</feature>